<evidence type="ECO:0000256" key="2">
    <source>
        <dbReference type="SAM" id="MobiDB-lite"/>
    </source>
</evidence>
<dbReference type="SMART" id="SM01152">
    <property type="entry name" value="DUF167"/>
    <property type="match status" value="1"/>
</dbReference>
<dbReference type="SUPFAM" id="SSF69786">
    <property type="entry name" value="YggU-like"/>
    <property type="match status" value="1"/>
</dbReference>
<protein>
    <submittedName>
        <fullName evidence="3">Uncharacterized protein</fullName>
    </submittedName>
</protein>
<name>A0A1F8EG45_9BACT</name>
<evidence type="ECO:0000256" key="1">
    <source>
        <dbReference type="ARBA" id="ARBA00010364"/>
    </source>
</evidence>
<organism evidence="3 4">
    <name type="scientific">Candidatus Yanofskybacteria bacterium RIFCSPHIGHO2_01_FULL_41_26</name>
    <dbReference type="NCBI Taxonomy" id="1802661"/>
    <lineage>
        <taxon>Bacteria</taxon>
        <taxon>Candidatus Yanofskyibacteriota</taxon>
    </lineage>
</organism>
<dbReference type="EMBL" id="MGJB01000001">
    <property type="protein sequence ID" value="OGM99299.1"/>
    <property type="molecule type" value="Genomic_DNA"/>
</dbReference>
<sequence length="79" mass="8760">MRIFIKAKPNSSENKVDPPSPGGLGEAKKNYYTVSVKDPPVGGRANRAIVRELSEYFHTPNVRIVSGHISRQKIVEVDL</sequence>
<dbReference type="NCBIfam" id="TIGR00251">
    <property type="entry name" value="DUF167 family protein"/>
    <property type="match status" value="1"/>
</dbReference>
<accession>A0A1F8EG45</accession>
<evidence type="ECO:0000313" key="3">
    <source>
        <dbReference type="EMBL" id="OGM99299.1"/>
    </source>
</evidence>
<dbReference type="Pfam" id="PF02594">
    <property type="entry name" value="DUF167"/>
    <property type="match status" value="1"/>
</dbReference>
<proteinExistence type="inferred from homology"/>
<evidence type="ECO:0000313" key="4">
    <source>
        <dbReference type="Proteomes" id="UP000176893"/>
    </source>
</evidence>
<comment type="caution">
    <text evidence="3">The sequence shown here is derived from an EMBL/GenBank/DDBJ whole genome shotgun (WGS) entry which is preliminary data.</text>
</comment>
<dbReference type="Gene3D" id="3.30.1200.10">
    <property type="entry name" value="YggU-like"/>
    <property type="match status" value="1"/>
</dbReference>
<dbReference type="AlphaFoldDB" id="A0A1F8EG45"/>
<dbReference type="InterPro" id="IPR003746">
    <property type="entry name" value="DUF167"/>
</dbReference>
<dbReference type="InterPro" id="IPR036591">
    <property type="entry name" value="YggU-like_sf"/>
</dbReference>
<reference evidence="3 4" key="1">
    <citation type="journal article" date="2016" name="Nat. Commun.">
        <title>Thousands of microbial genomes shed light on interconnected biogeochemical processes in an aquifer system.</title>
        <authorList>
            <person name="Anantharaman K."/>
            <person name="Brown C.T."/>
            <person name="Hug L.A."/>
            <person name="Sharon I."/>
            <person name="Castelle C.J."/>
            <person name="Probst A.J."/>
            <person name="Thomas B.C."/>
            <person name="Singh A."/>
            <person name="Wilkins M.J."/>
            <person name="Karaoz U."/>
            <person name="Brodie E.L."/>
            <person name="Williams K.H."/>
            <person name="Hubbard S.S."/>
            <person name="Banfield J.F."/>
        </authorList>
    </citation>
    <scope>NUCLEOTIDE SEQUENCE [LARGE SCALE GENOMIC DNA]</scope>
</reference>
<dbReference type="Proteomes" id="UP000176893">
    <property type="component" value="Unassembled WGS sequence"/>
</dbReference>
<feature type="region of interest" description="Disordered" evidence="2">
    <location>
        <begin position="1"/>
        <end position="27"/>
    </location>
</feature>
<comment type="similarity">
    <text evidence="1">Belongs to the UPF0235 family.</text>
</comment>
<dbReference type="STRING" id="1802661.A2649_03930"/>
<gene>
    <name evidence="3" type="ORF">A2649_03930</name>
</gene>